<organism evidence="3 4">
    <name type="scientific">Niveomyces insectorum RCEF 264</name>
    <dbReference type="NCBI Taxonomy" id="1081102"/>
    <lineage>
        <taxon>Eukaryota</taxon>
        <taxon>Fungi</taxon>
        <taxon>Dikarya</taxon>
        <taxon>Ascomycota</taxon>
        <taxon>Pezizomycotina</taxon>
        <taxon>Sordariomycetes</taxon>
        <taxon>Hypocreomycetidae</taxon>
        <taxon>Hypocreales</taxon>
        <taxon>Cordycipitaceae</taxon>
        <taxon>Niveomyces</taxon>
    </lineage>
</organism>
<evidence type="ECO:0000313" key="3">
    <source>
        <dbReference type="EMBL" id="OAA63542.1"/>
    </source>
</evidence>
<proteinExistence type="inferred from homology"/>
<dbReference type="GO" id="GO:0016020">
    <property type="term" value="C:membrane"/>
    <property type="evidence" value="ECO:0007669"/>
    <property type="project" value="GOC"/>
</dbReference>
<reference evidence="3 4" key="1">
    <citation type="journal article" date="2016" name="Genome Biol. Evol.">
        <title>Divergent and convergent evolution of fungal pathogenicity.</title>
        <authorList>
            <person name="Shang Y."/>
            <person name="Xiao G."/>
            <person name="Zheng P."/>
            <person name="Cen K."/>
            <person name="Zhan S."/>
            <person name="Wang C."/>
        </authorList>
    </citation>
    <scope>NUCLEOTIDE SEQUENCE [LARGE SCALE GENOMIC DNA]</scope>
    <source>
        <strain evidence="3 4">RCEF 264</strain>
    </source>
</reference>
<evidence type="ECO:0000313" key="4">
    <source>
        <dbReference type="Proteomes" id="UP000076874"/>
    </source>
</evidence>
<dbReference type="PANTHER" id="PTHR12993">
    <property type="entry name" value="N-ACETYLGLUCOSAMINYL-PHOSPHATIDYLINOSITOL DE-N-ACETYLASE-RELATED"/>
    <property type="match status" value="1"/>
</dbReference>
<dbReference type="GO" id="GO:0005783">
    <property type="term" value="C:endoplasmic reticulum"/>
    <property type="evidence" value="ECO:0007669"/>
    <property type="project" value="TreeGrafter"/>
</dbReference>
<dbReference type="PANTHER" id="PTHR12993:SF11">
    <property type="entry name" value="N-ACETYLGLUCOSAMINYL-PHOSPHATIDYLINOSITOL DE-N-ACETYLASE"/>
    <property type="match status" value="1"/>
</dbReference>
<dbReference type="SUPFAM" id="SSF102588">
    <property type="entry name" value="LmbE-like"/>
    <property type="match status" value="1"/>
</dbReference>
<keyword evidence="4" id="KW-1185">Reference proteome</keyword>
<dbReference type="Gene3D" id="3.40.50.10320">
    <property type="entry name" value="LmbE-like"/>
    <property type="match status" value="1"/>
</dbReference>
<dbReference type="EMBL" id="AZHD01000005">
    <property type="protein sequence ID" value="OAA63542.1"/>
    <property type="molecule type" value="Genomic_DNA"/>
</dbReference>
<sequence length="320" mass="34285">MSLLTLLGALVVLVPVCYLYTVSVVAARFPTLQNKRICLLIAHPDDEAMFFAPTVLALTRPETGNHVKILCLSSGNAAGLGETRKRELVKSAMTLGLRQEDDVFVVESPDFPDSMTAEWDSRAIAALLTSAFAPAANGAKTKKTTTTTTTTEGPPAATIDVLLTFDGHGVSGHPNHVALYRGARRFVAALVQGRPGWQPPVALYTLTTVPLLRKYTSLGDVLPTLVAWALRSWGGGGTAKTKGVKGQQQPGALLFLADLNPRASAGGVATAWKAMTTAHRSQMVWFRYGWITLSRYMAMNDLRLEGGFGPADLQPAARKP</sequence>
<evidence type="ECO:0000256" key="1">
    <source>
        <dbReference type="ARBA" id="ARBA00006066"/>
    </source>
</evidence>
<protein>
    <recommendedName>
        <fullName evidence="2">N-acetylglucosaminylphosphatidylinositol deacetylase</fullName>
        <ecNumber evidence="2">3.5.1.89</ecNumber>
    </recommendedName>
</protein>
<name>A0A162J4F4_9HYPO</name>
<dbReference type="UniPathway" id="UPA00196"/>
<dbReference type="InterPro" id="IPR024078">
    <property type="entry name" value="LmbE-like_dom_sf"/>
</dbReference>
<dbReference type="Proteomes" id="UP000076874">
    <property type="component" value="Unassembled WGS sequence"/>
</dbReference>
<dbReference type="EC" id="3.5.1.89" evidence="2"/>
<dbReference type="InterPro" id="IPR003737">
    <property type="entry name" value="GlcNAc_PI_deacetylase-related"/>
</dbReference>
<comment type="caution">
    <text evidence="3">The sequence shown here is derived from an EMBL/GenBank/DDBJ whole genome shotgun (WGS) entry which is preliminary data.</text>
</comment>
<dbReference type="Pfam" id="PF02585">
    <property type="entry name" value="PIG-L"/>
    <property type="match status" value="1"/>
</dbReference>
<evidence type="ECO:0000256" key="2">
    <source>
        <dbReference type="ARBA" id="ARBA00012176"/>
    </source>
</evidence>
<accession>A0A162J4F4</accession>
<gene>
    <name evidence="3" type="ORF">SPI_03705</name>
</gene>
<dbReference type="GO" id="GO:0000225">
    <property type="term" value="F:N-acetylglucosaminylphosphatidylinositol deacetylase activity"/>
    <property type="evidence" value="ECO:0007669"/>
    <property type="project" value="UniProtKB-EC"/>
</dbReference>
<comment type="similarity">
    <text evidence="1">Belongs to the PIGL family.</text>
</comment>
<dbReference type="STRING" id="1081102.A0A162J4F4"/>
<dbReference type="AlphaFoldDB" id="A0A162J4F4"/>
<dbReference type="GO" id="GO:0006506">
    <property type="term" value="P:GPI anchor biosynthetic process"/>
    <property type="evidence" value="ECO:0007669"/>
    <property type="project" value="UniProtKB-UniPathway"/>
</dbReference>
<dbReference type="OrthoDB" id="440160at2759"/>